<dbReference type="AlphaFoldDB" id="A0A430K4A3"/>
<dbReference type="RefSeq" id="WP_126161749.1">
    <property type="nucleotide sequence ID" value="NZ_RQPJ01000003.1"/>
</dbReference>
<organism evidence="2 3">
    <name type="scientific">Arenibacter aquaticus</name>
    <dbReference type="NCBI Taxonomy" id="2489054"/>
    <lineage>
        <taxon>Bacteria</taxon>
        <taxon>Pseudomonadati</taxon>
        <taxon>Bacteroidota</taxon>
        <taxon>Flavobacteriia</taxon>
        <taxon>Flavobacteriales</taxon>
        <taxon>Flavobacteriaceae</taxon>
        <taxon>Arenibacter</taxon>
    </lineage>
</organism>
<reference evidence="2 3" key="1">
    <citation type="submission" date="2018-11" db="EMBL/GenBank/DDBJ databases">
        <title>Arenibacter aquaticus sp.nov., a marine bacterium isolated from surface seawater in the South China Sea.</title>
        <authorList>
            <person name="Guo J."/>
            <person name="Sun J."/>
        </authorList>
    </citation>
    <scope>NUCLEOTIDE SEQUENCE [LARGE SCALE GENOMIC DNA]</scope>
    <source>
        <strain evidence="2 3">GUO666</strain>
    </source>
</reference>
<comment type="caution">
    <text evidence="2">The sequence shown here is derived from an EMBL/GenBank/DDBJ whole genome shotgun (WGS) entry which is preliminary data.</text>
</comment>
<keyword evidence="1" id="KW-0732">Signal</keyword>
<evidence type="ECO:0008006" key="4">
    <source>
        <dbReference type="Google" id="ProtNLM"/>
    </source>
</evidence>
<dbReference type="EMBL" id="RQPJ01000003">
    <property type="protein sequence ID" value="RTE53761.1"/>
    <property type="molecule type" value="Genomic_DNA"/>
</dbReference>
<evidence type="ECO:0000313" key="2">
    <source>
        <dbReference type="EMBL" id="RTE53761.1"/>
    </source>
</evidence>
<protein>
    <recommendedName>
        <fullName evidence="4">Secreted protein</fullName>
    </recommendedName>
</protein>
<keyword evidence="3" id="KW-1185">Reference proteome</keyword>
<feature type="signal peptide" evidence="1">
    <location>
        <begin position="1"/>
        <end position="25"/>
    </location>
</feature>
<dbReference type="InterPro" id="IPR058512">
    <property type="entry name" value="DUF8199"/>
</dbReference>
<proteinExistence type="predicted"/>
<name>A0A430K4A3_9FLAO</name>
<dbReference type="InterPro" id="IPR058060">
    <property type="entry name" value="HYC_CC_PP"/>
</dbReference>
<evidence type="ECO:0000256" key="1">
    <source>
        <dbReference type="SAM" id="SignalP"/>
    </source>
</evidence>
<gene>
    <name evidence="2" type="ORF">EHW67_07435</name>
</gene>
<accession>A0A430K4A3</accession>
<dbReference type="NCBIfam" id="NF047658">
    <property type="entry name" value="HYC_CC_PP"/>
    <property type="match status" value="1"/>
</dbReference>
<dbReference type="Pfam" id="PF26622">
    <property type="entry name" value="DUF8199"/>
    <property type="match status" value="1"/>
</dbReference>
<dbReference type="OrthoDB" id="1493875at2"/>
<sequence length="140" mass="16251">MKKTVTKIASLAMAFLVLFSTLSFSVDFHYCGEHLVDFSLMEKVDTCMMMAEKSTSETECSIVRMDMDCCEDVQFSQEGQEDLKSTFHHISFDQQLFLTSYFYSYINLFEGLDENIVPFKDYTPPPLIRDIQILDQTFLI</sequence>
<dbReference type="Proteomes" id="UP000267585">
    <property type="component" value="Unassembled WGS sequence"/>
</dbReference>
<evidence type="ECO:0000313" key="3">
    <source>
        <dbReference type="Proteomes" id="UP000267585"/>
    </source>
</evidence>
<feature type="chain" id="PRO_5019521477" description="Secreted protein" evidence="1">
    <location>
        <begin position="26"/>
        <end position="140"/>
    </location>
</feature>